<feature type="compositionally biased region" description="Pro residues" evidence="1">
    <location>
        <begin position="61"/>
        <end position="72"/>
    </location>
</feature>
<name>A0ABQ9DRH2_9PASS</name>
<feature type="compositionally biased region" description="Basic and acidic residues" evidence="1">
    <location>
        <begin position="1"/>
        <end position="24"/>
    </location>
</feature>
<dbReference type="Proteomes" id="UP001145742">
    <property type="component" value="Unassembled WGS sequence"/>
</dbReference>
<proteinExistence type="predicted"/>
<keyword evidence="3" id="KW-1185">Reference proteome</keyword>
<feature type="compositionally biased region" description="Basic and acidic residues" evidence="1">
    <location>
        <begin position="41"/>
        <end position="57"/>
    </location>
</feature>
<evidence type="ECO:0000256" key="1">
    <source>
        <dbReference type="SAM" id="MobiDB-lite"/>
    </source>
</evidence>
<feature type="region of interest" description="Disordered" evidence="1">
    <location>
        <begin position="1"/>
        <end position="85"/>
    </location>
</feature>
<reference evidence="2" key="1">
    <citation type="submission" date="2019-10" db="EMBL/GenBank/DDBJ databases">
        <authorList>
            <person name="Soares A.E.R."/>
            <person name="Aleixo A."/>
            <person name="Schneider P."/>
            <person name="Miyaki C.Y."/>
            <person name="Schneider M.P."/>
            <person name="Mello C."/>
            <person name="Vasconcelos A.T.R."/>
        </authorList>
    </citation>
    <scope>NUCLEOTIDE SEQUENCE</scope>
    <source>
        <tissue evidence="2">Muscle</tissue>
    </source>
</reference>
<gene>
    <name evidence="2" type="ORF">WISP_28491</name>
</gene>
<sequence length="104" mass="11650">MRPGEPGRSRSRLDGEQRRWELPHGPRTAPTTRSQATPKRWAPDRADRAHPCPESSHRHPPASPARGKPPTPRCGQQSGQKKLVGMTMDALLAAEMEWKQEQLS</sequence>
<evidence type="ECO:0000313" key="2">
    <source>
        <dbReference type="EMBL" id="KAJ7424484.1"/>
    </source>
</evidence>
<organism evidence="2 3">
    <name type="scientific">Willisornis vidua</name>
    <name type="common">Xingu scale-backed antbird</name>
    <dbReference type="NCBI Taxonomy" id="1566151"/>
    <lineage>
        <taxon>Eukaryota</taxon>
        <taxon>Metazoa</taxon>
        <taxon>Chordata</taxon>
        <taxon>Craniata</taxon>
        <taxon>Vertebrata</taxon>
        <taxon>Euteleostomi</taxon>
        <taxon>Archelosauria</taxon>
        <taxon>Archosauria</taxon>
        <taxon>Dinosauria</taxon>
        <taxon>Saurischia</taxon>
        <taxon>Theropoda</taxon>
        <taxon>Coelurosauria</taxon>
        <taxon>Aves</taxon>
        <taxon>Neognathae</taxon>
        <taxon>Neoaves</taxon>
        <taxon>Telluraves</taxon>
        <taxon>Australaves</taxon>
        <taxon>Passeriformes</taxon>
        <taxon>Thamnophilidae</taxon>
        <taxon>Willisornis</taxon>
    </lineage>
</organism>
<evidence type="ECO:0000313" key="3">
    <source>
        <dbReference type="Proteomes" id="UP001145742"/>
    </source>
</evidence>
<accession>A0ABQ9DRH2</accession>
<protein>
    <submittedName>
        <fullName evidence="2">Uncharacterized protein</fullName>
    </submittedName>
</protein>
<comment type="caution">
    <text evidence="2">The sequence shown here is derived from an EMBL/GenBank/DDBJ whole genome shotgun (WGS) entry which is preliminary data.</text>
</comment>
<dbReference type="EMBL" id="WHWB01032671">
    <property type="protein sequence ID" value="KAJ7424484.1"/>
    <property type="molecule type" value="Genomic_DNA"/>
</dbReference>